<protein>
    <submittedName>
        <fullName evidence="1">Cysteine-rich receptor-like protein kinase</fullName>
    </submittedName>
</protein>
<dbReference type="STRING" id="57577.A0A2K3K4D6"/>
<reference evidence="1 2" key="1">
    <citation type="journal article" date="2014" name="Am. J. Bot.">
        <title>Genome assembly and annotation for red clover (Trifolium pratense; Fabaceae).</title>
        <authorList>
            <person name="Istvanek J."/>
            <person name="Jaros M."/>
            <person name="Krenek A."/>
            <person name="Repkova J."/>
        </authorList>
    </citation>
    <scope>NUCLEOTIDE SEQUENCE [LARGE SCALE GENOMIC DNA]</scope>
    <source>
        <strain evidence="2">cv. Tatra</strain>
        <tissue evidence="1">Young leaves</tissue>
    </source>
</reference>
<sequence length="60" mass="6830">MVVRECDGNKSPGPDGFNFSFVKAFWNLLKGEVNIMFDQFHRNASLPKSFSSYFVALIPK</sequence>
<proteinExistence type="predicted"/>
<keyword evidence="1" id="KW-0675">Receptor</keyword>
<feature type="non-terminal residue" evidence="1">
    <location>
        <position position="60"/>
    </location>
</feature>
<keyword evidence="1" id="KW-0808">Transferase</keyword>
<evidence type="ECO:0000313" key="2">
    <source>
        <dbReference type="Proteomes" id="UP000236291"/>
    </source>
</evidence>
<keyword evidence="1" id="KW-0418">Kinase</keyword>
<dbReference type="Proteomes" id="UP000236291">
    <property type="component" value="Unassembled WGS sequence"/>
</dbReference>
<dbReference type="AlphaFoldDB" id="A0A2K3K4D6"/>
<reference evidence="1 2" key="2">
    <citation type="journal article" date="2017" name="Front. Plant Sci.">
        <title>Gene Classification and Mining of Molecular Markers Useful in Red Clover (Trifolium pratense) Breeding.</title>
        <authorList>
            <person name="Istvanek J."/>
            <person name="Dluhosova J."/>
            <person name="Dluhos P."/>
            <person name="Patkova L."/>
            <person name="Nedelnik J."/>
            <person name="Repkova J."/>
        </authorList>
    </citation>
    <scope>NUCLEOTIDE SEQUENCE [LARGE SCALE GENOMIC DNA]</scope>
    <source>
        <strain evidence="2">cv. Tatra</strain>
        <tissue evidence="1">Young leaves</tissue>
    </source>
</reference>
<comment type="caution">
    <text evidence="1">The sequence shown here is derived from an EMBL/GenBank/DDBJ whole genome shotgun (WGS) entry which is preliminary data.</text>
</comment>
<name>A0A2K3K4D6_TRIPR</name>
<accession>A0A2K3K4D6</accession>
<gene>
    <name evidence="1" type="ORF">L195_g060522</name>
</gene>
<organism evidence="1 2">
    <name type="scientific">Trifolium pratense</name>
    <name type="common">Red clover</name>
    <dbReference type="NCBI Taxonomy" id="57577"/>
    <lineage>
        <taxon>Eukaryota</taxon>
        <taxon>Viridiplantae</taxon>
        <taxon>Streptophyta</taxon>
        <taxon>Embryophyta</taxon>
        <taxon>Tracheophyta</taxon>
        <taxon>Spermatophyta</taxon>
        <taxon>Magnoliopsida</taxon>
        <taxon>eudicotyledons</taxon>
        <taxon>Gunneridae</taxon>
        <taxon>Pentapetalae</taxon>
        <taxon>rosids</taxon>
        <taxon>fabids</taxon>
        <taxon>Fabales</taxon>
        <taxon>Fabaceae</taxon>
        <taxon>Papilionoideae</taxon>
        <taxon>50 kb inversion clade</taxon>
        <taxon>NPAAA clade</taxon>
        <taxon>Hologalegina</taxon>
        <taxon>IRL clade</taxon>
        <taxon>Trifolieae</taxon>
        <taxon>Trifolium</taxon>
    </lineage>
</organism>
<dbReference type="GO" id="GO:0016301">
    <property type="term" value="F:kinase activity"/>
    <property type="evidence" value="ECO:0007669"/>
    <property type="project" value="UniProtKB-KW"/>
</dbReference>
<evidence type="ECO:0000313" key="1">
    <source>
        <dbReference type="EMBL" id="PNX61140.1"/>
    </source>
</evidence>
<dbReference type="EMBL" id="ASHM01140380">
    <property type="protein sequence ID" value="PNX61140.1"/>
    <property type="molecule type" value="Genomic_DNA"/>
</dbReference>